<accession>A0A2V1HW02</accession>
<keyword evidence="3" id="KW-0238">DNA-binding</keyword>
<organism evidence="6 7">
    <name type="scientific">Amnibacterium flavum</name>
    <dbReference type="NCBI Taxonomy" id="2173173"/>
    <lineage>
        <taxon>Bacteria</taxon>
        <taxon>Bacillati</taxon>
        <taxon>Actinomycetota</taxon>
        <taxon>Actinomycetes</taxon>
        <taxon>Micrococcales</taxon>
        <taxon>Microbacteriaceae</taxon>
        <taxon>Amnibacterium</taxon>
    </lineage>
</organism>
<feature type="domain" description="Sugar-binding" evidence="5">
    <location>
        <begin position="139"/>
        <end position="382"/>
    </location>
</feature>
<dbReference type="InterPro" id="IPR036388">
    <property type="entry name" value="WH-like_DNA-bd_sf"/>
</dbReference>
<dbReference type="Proteomes" id="UP000244893">
    <property type="component" value="Unassembled WGS sequence"/>
</dbReference>
<dbReference type="Pfam" id="PF04198">
    <property type="entry name" value="Sugar-bind"/>
    <property type="match status" value="1"/>
</dbReference>
<sequence length="386" mass="40661">MRQQIGDRRRLERQAFARHLQDVVLDRHFSPLGHAHMCIVGVRLSVHAQGGSINHVENAMESRSGYSARMSTPEAGGTEGRALLAAVARAYYIDDLSRVEIADMFGVSRFKVSRLLARARDEGVVTIEINDGGLPDAVLGERLREALGLASCEVVRSHGDGDSMRSQVGAAAAASLSGTLSPDEVVGVSWGRTLNATTSALRYLPPLTIVQLTGFVAGDLASSPIEVARRVSDRSGGNVFPIFAPLFVQDVGTAQSLRDHPDIRAALDLFPRVTTALLSVGAWEPSDTQVREVLSKDDLDVAVRGGCVADIAGILVKADGTPVESDLESRSIGITYEQLRAVPRVVAVAGGPAKAAAIIAVARAGLITELVADHSLAGAVLAALDA</sequence>
<protein>
    <submittedName>
        <fullName evidence="6">Transcriptional regulator</fullName>
    </submittedName>
</protein>
<dbReference type="SUPFAM" id="SSF100950">
    <property type="entry name" value="NagB/RpiA/CoA transferase-like"/>
    <property type="match status" value="1"/>
</dbReference>
<dbReference type="Gene3D" id="3.40.50.1360">
    <property type="match status" value="1"/>
</dbReference>
<dbReference type="InterPro" id="IPR007324">
    <property type="entry name" value="Sugar-bd_dom_put"/>
</dbReference>
<dbReference type="PANTHER" id="PTHR34294">
    <property type="entry name" value="TRANSCRIPTIONAL REGULATOR-RELATED"/>
    <property type="match status" value="1"/>
</dbReference>
<dbReference type="SUPFAM" id="SSF88659">
    <property type="entry name" value="Sigma3 and sigma4 domains of RNA polymerase sigma factors"/>
    <property type="match status" value="1"/>
</dbReference>
<gene>
    <name evidence="6" type="ORF">DDQ50_01620</name>
</gene>
<dbReference type="EMBL" id="QEOP01000001">
    <property type="protein sequence ID" value="PVZ95250.1"/>
    <property type="molecule type" value="Genomic_DNA"/>
</dbReference>
<keyword evidence="2" id="KW-0805">Transcription regulation</keyword>
<evidence type="ECO:0000256" key="3">
    <source>
        <dbReference type="ARBA" id="ARBA00023125"/>
    </source>
</evidence>
<dbReference type="InterPro" id="IPR037171">
    <property type="entry name" value="NagB/RpiA_transferase-like"/>
</dbReference>
<comment type="caution">
    <text evidence="6">The sequence shown here is derived from an EMBL/GenBank/DDBJ whole genome shotgun (WGS) entry which is preliminary data.</text>
</comment>
<evidence type="ECO:0000256" key="1">
    <source>
        <dbReference type="ARBA" id="ARBA00010466"/>
    </source>
</evidence>
<name>A0A2V1HW02_9MICO</name>
<evidence type="ECO:0000313" key="6">
    <source>
        <dbReference type="EMBL" id="PVZ95250.1"/>
    </source>
</evidence>
<dbReference type="Gene3D" id="1.10.10.10">
    <property type="entry name" value="Winged helix-like DNA-binding domain superfamily/Winged helix DNA-binding domain"/>
    <property type="match status" value="1"/>
</dbReference>
<keyword evidence="4" id="KW-0804">Transcription</keyword>
<evidence type="ECO:0000256" key="2">
    <source>
        <dbReference type="ARBA" id="ARBA00023015"/>
    </source>
</evidence>
<evidence type="ECO:0000256" key="4">
    <source>
        <dbReference type="ARBA" id="ARBA00023163"/>
    </source>
</evidence>
<dbReference type="GO" id="GO:0030246">
    <property type="term" value="F:carbohydrate binding"/>
    <property type="evidence" value="ECO:0007669"/>
    <property type="project" value="InterPro"/>
</dbReference>
<keyword evidence="7" id="KW-1185">Reference proteome</keyword>
<dbReference type="GO" id="GO:0003677">
    <property type="term" value="F:DNA binding"/>
    <property type="evidence" value="ECO:0007669"/>
    <property type="project" value="UniProtKB-KW"/>
</dbReference>
<dbReference type="AlphaFoldDB" id="A0A2V1HW02"/>
<evidence type="ECO:0000313" key="7">
    <source>
        <dbReference type="Proteomes" id="UP000244893"/>
    </source>
</evidence>
<dbReference type="InterPro" id="IPR013324">
    <property type="entry name" value="RNA_pol_sigma_r3/r4-like"/>
</dbReference>
<dbReference type="PANTHER" id="PTHR34294:SF1">
    <property type="entry name" value="TRANSCRIPTIONAL REGULATOR LSRR"/>
    <property type="match status" value="1"/>
</dbReference>
<dbReference type="InterPro" id="IPR051054">
    <property type="entry name" value="SorC_transcr_regulators"/>
</dbReference>
<evidence type="ECO:0000259" key="5">
    <source>
        <dbReference type="Pfam" id="PF04198"/>
    </source>
</evidence>
<proteinExistence type="inferred from homology"/>
<comment type="similarity">
    <text evidence="1">Belongs to the SorC transcriptional regulatory family.</text>
</comment>
<reference evidence="6 7" key="1">
    <citation type="submission" date="2018-05" db="EMBL/GenBank/DDBJ databases">
        <title>Amnibacterium sp. M8JJ-5, whole genome shotgun sequence.</title>
        <authorList>
            <person name="Tuo L."/>
        </authorList>
    </citation>
    <scope>NUCLEOTIDE SEQUENCE [LARGE SCALE GENOMIC DNA]</scope>
    <source>
        <strain evidence="6 7">M8JJ-5</strain>
    </source>
</reference>